<protein>
    <recommendedName>
        <fullName evidence="4">TPR repeat-containing protein</fullName>
    </recommendedName>
</protein>
<dbReference type="InterPro" id="IPR019734">
    <property type="entry name" value="TPR_rpt"/>
</dbReference>
<gene>
    <name evidence="2" type="ORF">GN330_03945</name>
</gene>
<keyword evidence="3" id="KW-1185">Reference proteome</keyword>
<evidence type="ECO:0008006" key="4">
    <source>
        <dbReference type="Google" id="ProtNLM"/>
    </source>
</evidence>
<organism evidence="2 3">
    <name type="scientific">Nitratireductor arenosus</name>
    <dbReference type="NCBI Taxonomy" id="2682096"/>
    <lineage>
        <taxon>Bacteria</taxon>
        <taxon>Pseudomonadati</taxon>
        <taxon>Pseudomonadota</taxon>
        <taxon>Alphaproteobacteria</taxon>
        <taxon>Hyphomicrobiales</taxon>
        <taxon>Phyllobacteriaceae</taxon>
        <taxon>Nitratireductor</taxon>
    </lineage>
</organism>
<sequence length="182" mass="20388">MGASLLLAVPAAATEPAPLDKVETSRLDTLFLELKRERNEKAAERIAQRIWDEWMKSGSATVDLLLKWSSEATRKQDFAVALDFLDQIVMLEPGYAEGWNRRATVHYMMNSYSKSMADIERALNLEPRHFGALSGMGAILKATGRKKLALRAYERVLAVYPMMRNAQNEVVTLTEELAGEGI</sequence>
<name>A0A844Q8H1_9HYPH</name>
<dbReference type="Proteomes" id="UP000463224">
    <property type="component" value="Unassembled WGS sequence"/>
</dbReference>
<evidence type="ECO:0000256" key="1">
    <source>
        <dbReference type="PROSITE-ProRule" id="PRU00339"/>
    </source>
</evidence>
<reference evidence="2 3" key="1">
    <citation type="submission" date="2019-12" db="EMBL/GenBank/DDBJ databases">
        <title>Nitratireductor arenosus sp. nov., Isolated from sea sand, Jeju island, South Korea.</title>
        <authorList>
            <person name="Kim W."/>
        </authorList>
    </citation>
    <scope>NUCLEOTIDE SEQUENCE [LARGE SCALE GENOMIC DNA]</scope>
    <source>
        <strain evidence="2 3">CAU 1489</strain>
    </source>
</reference>
<dbReference type="Gene3D" id="1.25.40.10">
    <property type="entry name" value="Tetratricopeptide repeat domain"/>
    <property type="match status" value="1"/>
</dbReference>
<dbReference type="AlphaFoldDB" id="A0A844Q8H1"/>
<evidence type="ECO:0000313" key="3">
    <source>
        <dbReference type="Proteomes" id="UP000463224"/>
    </source>
</evidence>
<accession>A0A844Q8H1</accession>
<dbReference type="SUPFAM" id="SSF48452">
    <property type="entry name" value="TPR-like"/>
    <property type="match status" value="1"/>
</dbReference>
<keyword evidence="1" id="KW-0802">TPR repeat</keyword>
<dbReference type="EMBL" id="WPHG01000001">
    <property type="protein sequence ID" value="MVA96396.1"/>
    <property type="molecule type" value="Genomic_DNA"/>
</dbReference>
<proteinExistence type="predicted"/>
<feature type="repeat" description="TPR" evidence="1">
    <location>
        <begin position="96"/>
        <end position="129"/>
    </location>
</feature>
<comment type="caution">
    <text evidence="2">The sequence shown here is derived from an EMBL/GenBank/DDBJ whole genome shotgun (WGS) entry which is preliminary data.</text>
</comment>
<dbReference type="InterPro" id="IPR011990">
    <property type="entry name" value="TPR-like_helical_dom_sf"/>
</dbReference>
<evidence type="ECO:0000313" key="2">
    <source>
        <dbReference type="EMBL" id="MVA96396.1"/>
    </source>
</evidence>
<dbReference type="SMART" id="SM00028">
    <property type="entry name" value="TPR"/>
    <property type="match status" value="2"/>
</dbReference>
<dbReference type="PROSITE" id="PS50005">
    <property type="entry name" value="TPR"/>
    <property type="match status" value="1"/>
</dbReference>